<reference evidence="2 3" key="1">
    <citation type="submission" date="2015-12" db="EMBL/GenBank/DDBJ databases">
        <title>The genome of Folsomia candida.</title>
        <authorList>
            <person name="Faddeeva A."/>
            <person name="Derks M.F."/>
            <person name="Anvar Y."/>
            <person name="Smit S."/>
            <person name="Van Straalen N."/>
            <person name="Roelofs D."/>
        </authorList>
    </citation>
    <scope>NUCLEOTIDE SEQUENCE [LARGE SCALE GENOMIC DNA]</scope>
    <source>
        <strain evidence="2 3">VU population</strain>
        <tissue evidence="2">Whole body</tissue>
    </source>
</reference>
<evidence type="ECO:0000313" key="2">
    <source>
        <dbReference type="EMBL" id="OXA43218.1"/>
    </source>
</evidence>
<dbReference type="AlphaFoldDB" id="A0A226DE15"/>
<dbReference type="PANTHER" id="PTHR47642:SF5">
    <property type="entry name" value="ATP-DEPENDENT DNA HELICASE"/>
    <property type="match status" value="1"/>
</dbReference>
<keyword evidence="2" id="KW-0067">ATP-binding</keyword>
<proteinExistence type="predicted"/>
<keyword evidence="2" id="KW-0378">Hydrolase</keyword>
<keyword evidence="3" id="KW-1185">Reference proteome</keyword>
<organism evidence="2 3">
    <name type="scientific">Folsomia candida</name>
    <name type="common">Springtail</name>
    <dbReference type="NCBI Taxonomy" id="158441"/>
    <lineage>
        <taxon>Eukaryota</taxon>
        <taxon>Metazoa</taxon>
        <taxon>Ecdysozoa</taxon>
        <taxon>Arthropoda</taxon>
        <taxon>Hexapoda</taxon>
        <taxon>Collembola</taxon>
        <taxon>Entomobryomorpha</taxon>
        <taxon>Isotomoidea</taxon>
        <taxon>Isotomidae</taxon>
        <taxon>Proisotominae</taxon>
        <taxon>Folsomia</taxon>
    </lineage>
</organism>
<dbReference type="GO" id="GO:0004386">
    <property type="term" value="F:helicase activity"/>
    <property type="evidence" value="ECO:0007669"/>
    <property type="project" value="UniProtKB-KW"/>
</dbReference>
<sequence>MAMDIGKVSHPDFNQLKNSYSNSTITTFTLFSTILKRWVSARGDWGRLPTLIQILKQNDFIMSAEVLESNCIPITTAPSDPVKPFIFQLGKSSPTFTGRHKQLALLQLFMKSRVTVAVTGLPGIGKTSLLRKFAWTVIEREGCSCIYLLGENSSTITTSIHKLGQLTSTPIRNEGTDELRTPAEILLSALSSLPARPSKKILLVIDNVDEINEIVASILRELILYPEKWFVLVTSRNVAVLSCIQDEIRLTPLDGGDAAGLIRGLLPDEKADMVGNLATLMDNFPLAIKQAVAYIRHARRIKNEKYSIQNYMAEFRIRKMEMLQQPLSPLDSEGYQLTSFTAIRMTVSKIVEDADGEGGMAEIVLKLASYLNPDKINFKFKKYLVQKISKQCGRQRWFAQHHQGDLPSGVMVKFDDWRIAGTKDGLFELKPVDVVYTGKQKQEIQRRMLPIVLCWAVTVHKVQGITVDRAVVYLGAEVFAPGQAYVALSRVRTLEGVAIVAQDDNKLMAQPSEKLLVEMARLRSL</sequence>
<dbReference type="Proteomes" id="UP000198287">
    <property type="component" value="Unassembled WGS sequence"/>
</dbReference>
<gene>
    <name evidence="2" type="ORF">Fcan01_22094</name>
</gene>
<dbReference type="InterPro" id="IPR027417">
    <property type="entry name" value="P-loop_NTPase"/>
</dbReference>
<dbReference type="EMBL" id="LNIX01000023">
    <property type="protein sequence ID" value="OXA43218.1"/>
    <property type="molecule type" value="Genomic_DNA"/>
</dbReference>
<protein>
    <submittedName>
        <fullName evidence="2">ATP-dependent DNA helicase PIF1</fullName>
    </submittedName>
</protein>
<dbReference type="GO" id="GO:0016887">
    <property type="term" value="F:ATP hydrolysis activity"/>
    <property type="evidence" value="ECO:0007669"/>
    <property type="project" value="InterPro"/>
</dbReference>
<evidence type="ECO:0000259" key="1">
    <source>
        <dbReference type="Pfam" id="PF13401"/>
    </source>
</evidence>
<comment type="caution">
    <text evidence="2">The sequence shown here is derived from an EMBL/GenBank/DDBJ whole genome shotgun (WGS) entry which is preliminary data.</text>
</comment>
<keyword evidence="2" id="KW-0347">Helicase</keyword>
<dbReference type="Gene3D" id="3.40.50.300">
    <property type="entry name" value="P-loop containing nucleotide triphosphate hydrolases"/>
    <property type="match status" value="1"/>
</dbReference>
<dbReference type="InterPro" id="IPR049945">
    <property type="entry name" value="AAA_22"/>
</dbReference>
<evidence type="ECO:0000313" key="3">
    <source>
        <dbReference type="Proteomes" id="UP000198287"/>
    </source>
</evidence>
<dbReference type="SUPFAM" id="SSF52540">
    <property type="entry name" value="P-loop containing nucleoside triphosphate hydrolases"/>
    <property type="match status" value="2"/>
</dbReference>
<accession>A0A226DE15</accession>
<keyword evidence="2" id="KW-0547">Nucleotide-binding</keyword>
<dbReference type="Pfam" id="PF13401">
    <property type="entry name" value="AAA_22"/>
    <property type="match status" value="1"/>
</dbReference>
<dbReference type="OrthoDB" id="416437at2759"/>
<dbReference type="InterPro" id="IPR051055">
    <property type="entry name" value="PIF1_helicase"/>
</dbReference>
<feature type="domain" description="ORC1/DEAH AAA+ ATPase" evidence="1">
    <location>
        <begin position="116"/>
        <end position="223"/>
    </location>
</feature>
<dbReference type="CDD" id="cd18809">
    <property type="entry name" value="SF1_C_RecD"/>
    <property type="match status" value="1"/>
</dbReference>
<dbReference type="PRINTS" id="PR00364">
    <property type="entry name" value="DISEASERSIST"/>
</dbReference>
<dbReference type="PANTHER" id="PTHR47642">
    <property type="entry name" value="ATP-DEPENDENT DNA HELICASE"/>
    <property type="match status" value="1"/>
</dbReference>
<name>A0A226DE15_FOLCA</name>